<evidence type="ECO:0000313" key="3">
    <source>
        <dbReference type="Proteomes" id="UP001497392"/>
    </source>
</evidence>
<organism evidence="2 3">
    <name type="scientific">Coccomyxa viridis</name>
    <dbReference type="NCBI Taxonomy" id="1274662"/>
    <lineage>
        <taxon>Eukaryota</taxon>
        <taxon>Viridiplantae</taxon>
        <taxon>Chlorophyta</taxon>
        <taxon>core chlorophytes</taxon>
        <taxon>Trebouxiophyceae</taxon>
        <taxon>Trebouxiophyceae incertae sedis</taxon>
        <taxon>Coccomyxaceae</taxon>
        <taxon>Coccomyxa</taxon>
    </lineage>
</organism>
<protein>
    <submittedName>
        <fullName evidence="2">G6078 protein</fullName>
    </submittedName>
</protein>
<dbReference type="SUPFAM" id="SSF103511">
    <property type="entry name" value="Chlorophyll a-b binding protein"/>
    <property type="match status" value="1"/>
</dbReference>
<comment type="caution">
    <text evidence="2">The sequence shown here is derived from an EMBL/GenBank/DDBJ whole genome shotgun (WGS) entry which is preliminary data.</text>
</comment>
<evidence type="ECO:0000313" key="2">
    <source>
        <dbReference type="EMBL" id="CAL5223545.1"/>
    </source>
</evidence>
<sequence>MDLNNRMTTVAPSMKPLGPTAAASTSTSQTAAAPGVILEQPVSQQVYVPSYRVSLFDALKFNGPGPELINGRLAQWGFVSAALGEAKTGKLIAEQLQDSWPSVLAWSALIIWASLVPITKGAKRESFGVFTPRKEIIHCRLAMLGFAALLALETKSGVVFF</sequence>
<feature type="compositionally biased region" description="Polar residues" evidence="1">
    <location>
        <begin position="1"/>
        <end position="11"/>
    </location>
</feature>
<evidence type="ECO:0000256" key="1">
    <source>
        <dbReference type="SAM" id="MobiDB-lite"/>
    </source>
</evidence>
<dbReference type="EMBL" id="CAXHTA020000009">
    <property type="protein sequence ID" value="CAL5223545.1"/>
    <property type="molecule type" value="Genomic_DNA"/>
</dbReference>
<dbReference type="Proteomes" id="UP001497392">
    <property type="component" value="Unassembled WGS sequence"/>
</dbReference>
<name>A0ABP1FYF7_9CHLO</name>
<accession>A0ABP1FYF7</accession>
<gene>
    <name evidence="2" type="primary">g6078</name>
    <name evidence="2" type="ORF">VP750_LOCUS5204</name>
</gene>
<proteinExistence type="predicted"/>
<keyword evidence="3" id="KW-1185">Reference proteome</keyword>
<feature type="region of interest" description="Disordered" evidence="1">
    <location>
        <begin position="1"/>
        <end position="25"/>
    </location>
</feature>
<reference evidence="2 3" key="1">
    <citation type="submission" date="2024-06" db="EMBL/GenBank/DDBJ databases">
        <authorList>
            <person name="Kraege A."/>
            <person name="Thomma B."/>
        </authorList>
    </citation>
    <scope>NUCLEOTIDE SEQUENCE [LARGE SCALE GENOMIC DNA]</scope>
</reference>